<organism evidence="2 3">
    <name type="scientific">Lithospermum erythrorhizon</name>
    <name type="common">Purple gromwell</name>
    <name type="synonym">Lithospermum officinale var. erythrorhizon</name>
    <dbReference type="NCBI Taxonomy" id="34254"/>
    <lineage>
        <taxon>Eukaryota</taxon>
        <taxon>Viridiplantae</taxon>
        <taxon>Streptophyta</taxon>
        <taxon>Embryophyta</taxon>
        <taxon>Tracheophyta</taxon>
        <taxon>Spermatophyta</taxon>
        <taxon>Magnoliopsida</taxon>
        <taxon>eudicotyledons</taxon>
        <taxon>Gunneridae</taxon>
        <taxon>Pentapetalae</taxon>
        <taxon>asterids</taxon>
        <taxon>lamiids</taxon>
        <taxon>Boraginales</taxon>
        <taxon>Boraginaceae</taxon>
        <taxon>Boraginoideae</taxon>
        <taxon>Lithospermeae</taxon>
        <taxon>Lithospermum</taxon>
    </lineage>
</organism>
<evidence type="ECO:0000256" key="1">
    <source>
        <dbReference type="SAM" id="SignalP"/>
    </source>
</evidence>
<comment type="caution">
    <text evidence="2">The sequence shown here is derived from an EMBL/GenBank/DDBJ whole genome shotgun (WGS) entry which is preliminary data.</text>
</comment>
<keyword evidence="3" id="KW-1185">Reference proteome</keyword>
<dbReference type="PANTHER" id="PTHR13167">
    <property type="entry name" value="PIEZO-TYPE MECHANOSENSITIVE ION CHANNEL COMPONENT"/>
    <property type="match status" value="1"/>
</dbReference>
<keyword evidence="1" id="KW-0732">Signal</keyword>
<feature type="chain" id="PRO_5044010997" evidence="1">
    <location>
        <begin position="26"/>
        <end position="126"/>
    </location>
</feature>
<protein>
    <submittedName>
        <fullName evidence="2">Ion channel</fullName>
    </submittedName>
</protein>
<dbReference type="GO" id="GO:0016020">
    <property type="term" value="C:membrane"/>
    <property type="evidence" value="ECO:0007669"/>
    <property type="project" value="InterPro"/>
</dbReference>
<evidence type="ECO:0000313" key="3">
    <source>
        <dbReference type="Proteomes" id="UP001454036"/>
    </source>
</evidence>
<dbReference type="InterPro" id="IPR027272">
    <property type="entry name" value="Piezo"/>
</dbReference>
<dbReference type="GO" id="GO:0008381">
    <property type="term" value="F:mechanosensitive monoatomic ion channel activity"/>
    <property type="evidence" value="ECO:0007669"/>
    <property type="project" value="InterPro"/>
</dbReference>
<gene>
    <name evidence="2" type="ORF">LIER_37480</name>
</gene>
<dbReference type="AlphaFoldDB" id="A0AAV3PMN7"/>
<dbReference type="GO" id="GO:0071260">
    <property type="term" value="P:cellular response to mechanical stimulus"/>
    <property type="evidence" value="ECO:0007669"/>
    <property type="project" value="TreeGrafter"/>
</dbReference>
<dbReference type="PANTHER" id="PTHR13167:SF25">
    <property type="entry name" value="PIEZO-TYPE MECHANOSENSITIVE ION CHANNEL COMPONENT"/>
    <property type="match status" value="1"/>
</dbReference>
<accession>A0AAV3PMN7</accession>
<feature type="signal peptide" evidence="1">
    <location>
        <begin position="1"/>
        <end position="25"/>
    </location>
</feature>
<evidence type="ECO:0000313" key="2">
    <source>
        <dbReference type="EMBL" id="GAA0152383.1"/>
    </source>
</evidence>
<dbReference type="GO" id="GO:0005261">
    <property type="term" value="F:monoatomic cation channel activity"/>
    <property type="evidence" value="ECO:0007669"/>
    <property type="project" value="TreeGrafter"/>
</dbReference>
<proteinExistence type="predicted"/>
<dbReference type="EMBL" id="BAABME010018047">
    <property type="protein sequence ID" value="GAA0152383.1"/>
    <property type="molecule type" value="Genomic_DNA"/>
</dbReference>
<dbReference type="GO" id="GO:0050982">
    <property type="term" value="P:detection of mechanical stimulus"/>
    <property type="evidence" value="ECO:0007669"/>
    <property type="project" value="TreeGrafter"/>
</dbReference>
<sequence length="126" mass="14494">MDSKLPPGLLIIIFVLVSLQSYMFASPEFDYVFRYLEAEQIGAIVSEQEKKAAWKTAQLQHICESEEKMCQRNLRVEKMKSELLNLQIQLHDKTPSGGTPPDNERVRRSVIGNIYVINLDKEVINK</sequence>
<reference evidence="2 3" key="1">
    <citation type="submission" date="2024-01" db="EMBL/GenBank/DDBJ databases">
        <title>The complete chloroplast genome sequence of Lithospermum erythrorhizon: insights into the phylogenetic relationship among Boraginaceae species and the maternal lineages of purple gromwells.</title>
        <authorList>
            <person name="Okada T."/>
            <person name="Watanabe K."/>
        </authorList>
    </citation>
    <scope>NUCLEOTIDE SEQUENCE [LARGE SCALE GENOMIC DNA]</scope>
</reference>
<name>A0AAV3PMN7_LITER</name>
<dbReference type="Proteomes" id="UP001454036">
    <property type="component" value="Unassembled WGS sequence"/>
</dbReference>
<dbReference type="GO" id="GO:0042391">
    <property type="term" value="P:regulation of membrane potential"/>
    <property type="evidence" value="ECO:0007669"/>
    <property type="project" value="TreeGrafter"/>
</dbReference>